<dbReference type="InterPro" id="IPR015943">
    <property type="entry name" value="WD40/YVTN_repeat-like_dom_sf"/>
</dbReference>
<sequence>AQSECVSVAVHPQGSRIAAGTIDGHLVVVNGHTGQHVTTLRVCGSPLSCLAYNPVGSQNGSIYLFRSTKDGFVYTRCGKMTGTQPLSAMDWSTSGRYLQTVTTDYDIIYWTLADLTRVKNSLEVRNETWATQTCPLGFMVHGIWSGGKDAPIQVSVDRSPGGRSCCRRH</sequence>
<keyword evidence="1" id="KW-0853">WD repeat</keyword>
<dbReference type="PANTHER" id="PTHR13720">
    <property type="entry name" value="WD-40 REPEAT PROTEIN"/>
    <property type="match status" value="1"/>
</dbReference>
<keyword evidence="5" id="KW-1185">Reference proteome</keyword>
<evidence type="ECO:0000313" key="4">
    <source>
        <dbReference type="EMBL" id="KAG7176429.1"/>
    </source>
</evidence>
<comment type="caution">
    <text evidence="4">The sequence shown here is derived from an EMBL/GenBank/DDBJ whole genome shotgun (WGS) entry which is preliminary data.</text>
</comment>
<dbReference type="Pfam" id="PF23414">
    <property type="entry name" value="Beta-prop_EML_2"/>
    <property type="match status" value="1"/>
</dbReference>
<gene>
    <name evidence="4" type="ORF">Hamer_G009243</name>
</gene>
<dbReference type="GO" id="GO:0008017">
    <property type="term" value="F:microtubule binding"/>
    <property type="evidence" value="ECO:0007669"/>
    <property type="project" value="TreeGrafter"/>
</dbReference>
<dbReference type="InterPro" id="IPR036322">
    <property type="entry name" value="WD40_repeat_dom_sf"/>
</dbReference>
<protein>
    <submittedName>
        <fullName evidence="4">Echinoderm microtubule-associated protein-like 2</fullName>
    </submittedName>
</protein>
<organism evidence="4 5">
    <name type="scientific">Homarus americanus</name>
    <name type="common">American lobster</name>
    <dbReference type="NCBI Taxonomy" id="6706"/>
    <lineage>
        <taxon>Eukaryota</taxon>
        <taxon>Metazoa</taxon>
        <taxon>Ecdysozoa</taxon>
        <taxon>Arthropoda</taxon>
        <taxon>Crustacea</taxon>
        <taxon>Multicrustacea</taxon>
        <taxon>Malacostraca</taxon>
        <taxon>Eumalacostraca</taxon>
        <taxon>Eucarida</taxon>
        <taxon>Decapoda</taxon>
        <taxon>Pleocyemata</taxon>
        <taxon>Astacidea</taxon>
        <taxon>Nephropoidea</taxon>
        <taxon>Nephropidae</taxon>
        <taxon>Homarus</taxon>
    </lineage>
</organism>
<evidence type="ECO:0000313" key="5">
    <source>
        <dbReference type="Proteomes" id="UP000747542"/>
    </source>
</evidence>
<evidence type="ECO:0000256" key="2">
    <source>
        <dbReference type="ARBA" id="ARBA00022737"/>
    </source>
</evidence>
<feature type="domain" description="EML-like second beta-propeller" evidence="3">
    <location>
        <begin position="2"/>
        <end position="162"/>
    </location>
</feature>
<proteinExistence type="predicted"/>
<dbReference type="GO" id="GO:0072686">
    <property type="term" value="C:mitotic spindle"/>
    <property type="evidence" value="ECO:0007669"/>
    <property type="project" value="TreeGrafter"/>
</dbReference>
<reference evidence="4" key="1">
    <citation type="journal article" date="2021" name="Sci. Adv.">
        <title>The American lobster genome reveals insights on longevity, neural, and immune adaptations.</title>
        <authorList>
            <person name="Polinski J.M."/>
            <person name="Zimin A.V."/>
            <person name="Clark K.F."/>
            <person name="Kohn A.B."/>
            <person name="Sadowski N."/>
            <person name="Timp W."/>
            <person name="Ptitsyn A."/>
            <person name="Khanna P."/>
            <person name="Romanova D.Y."/>
            <person name="Williams P."/>
            <person name="Greenwood S.J."/>
            <person name="Moroz L.L."/>
            <person name="Walt D.R."/>
            <person name="Bodnar A.G."/>
        </authorList>
    </citation>
    <scope>NUCLEOTIDE SEQUENCE</scope>
    <source>
        <strain evidence="4">GMGI-L3</strain>
    </source>
</reference>
<keyword evidence="2" id="KW-0677">Repeat</keyword>
<dbReference type="SUPFAM" id="SSF50978">
    <property type="entry name" value="WD40 repeat-like"/>
    <property type="match status" value="1"/>
</dbReference>
<dbReference type="PANTHER" id="PTHR13720:SF55">
    <property type="entry name" value="ECHINODERM MICROTUBULE-ASSOCIATED PROTEIN-LIKE CG42247"/>
    <property type="match status" value="1"/>
</dbReference>
<dbReference type="EMBL" id="JAHLQT010003582">
    <property type="protein sequence ID" value="KAG7176429.1"/>
    <property type="molecule type" value="Genomic_DNA"/>
</dbReference>
<name>A0A8J5TJ47_HOMAM</name>
<feature type="non-terminal residue" evidence="4">
    <location>
        <position position="1"/>
    </location>
</feature>
<dbReference type="Proteomes" id="UP000747542">
    <property type="component" value="Unassembled WGS sequence"/>
</dbReference>
<dbReference type="InterPro" id="IPR050630">
    <property type="entry name" value="WD_repeat_EMAP"/>
</dbReference>
<dbReference type="InterPro" id="IPR055442">
    <property type="entry name" value="Beta-prop_EML-like_2nd"/>
</dbReference>
<evidence type="ECO:0000256" key="1">
    <source>
        <dbReference type="ARBA" id="ARBA00022574"/>
    </source>
</evidence>
<evidence type="ECO:0000259" key="3">
    <source>
        <dbReference type="Pfam" id="PF23414"/>
    </source>
</evidence>
<accession>A0A8J5TJ47</accession>
<dbReference type="AlphaFoldDB" id="A0A8J5TJ47"/>
<dbReference type="Gene3D" id="2.130.10.10">
    <property type="entry name" value="YVTN repeat-like/Quinoprotein amine dehydrogenase"/>
    <property type="match status" value="1"/>
</dbReference>
<dbReference type="GO" id="GO:0000226">
    <property type="term" value="P:microtubule cytoskeleton organization"/>
    <property type="evidence" value="ECO:0007669"/>
    <property type="project" value="TreeGrafter"/>
</dbReference>